<keyword evidence="2" id="KW-0732">Signal</keyword>
<dbReference type="EMBL" id="GEBQ01022248">
    <property type="protein sequence ID" value="JAT17729.1"/>
    <property type="molecule type" value="Transcribed_RNA"/>
</dbReference>
<feature type="compositionally biased region" description="Basic and acidic residues" evidence="1">
    <location>
        <begin position="85"/>
        <end position="94"/>
    </location>
</feature>
<evidence type="ECO:0000256" key="2">
    <source>
        <dbReference type="SAM" id="SignalP"/>
    </source>
</evidence>
<feature type="chain" id="PRO_5008588539" description="Secreted protein" evidence="2">
    <location>
        <begin position="18"/>
        <end position="104"/>
    </location>
</feature>
<evidence type="ECO:0008006" key="5">
    <source>
        <dbReference type="Google" id="ProtNLM"/>
    </source>
</evidence>
<organism evidence="4">
    <name type="scientific">Graphocephala atropunctata</name>
    <dbReference type="NCBI Taxonomy" id="36148"/>
    <lineage>
        <taxon>Eukaryota</taxon>
        <taxon>Metazoa</taxon>
        <taxon>Ecdysozoa</taxon>
        <taxon>Arthropoda</taxon>
        <taxon>Hexapoda</taxon>
        <taxon>Insecta</taxon>
        <taxon>Pterygota</taxon>
        <taxon>Neoptera</taxon>
        <taxon>Paraneoptera</taxon>
        <taxon>Hemiptera</taxon>
        <taxon>Auchenorrhyncha</taxon>
        <taxon>Membracoidea</taxon>
        <taxon>Cicadellidae</taxon>
        <taxon>Cicadellinae</taxon>
        <taxon>Cicadellini</taxon>
        <taxon>Graphocephala</taxon>
    </lineage>
</organism>
<dbReference type="EMBL" id="GEBQ01002166">
    <property type="protein sequence ID" value="JAT37811.1"/>
    <property type="molecule type" value="Transcribed_RNA"/>
</dbReference>
<feature type="region of interest" description="Disordered" evidence="1">
    <location>
        <begin position="78"/>
        <end position="104"/>
    </location>
</feature>
<gene>
    <name evidence="4" type="ORF">g.24960</name>
    <name evidence="3" type="ORF">g.24962</name>
</gene>
<feature type="compositionally biased region" description="Basic residues" evidence="1">
    <location>
        <begin position="95"/>
        <end position="104"/>
    </location>
</feature>
<name>A0A1B6MPJ9_9HEMI</name>
<evidence type="ECO:0000313" key="4">
    <source>
        <dbReference type="EMBL" id="JAT37811.1"/>
    </source>
</evidence>
<sequence length="104" mass="11595">MVMVVVVVMIVLMGMEGEIQPRPMVVVTFAMAVAVVVTHYDTESEHHHKAKDDGYELPSAVLGVCPLFLEYFEEHDVKQGTSRHTLKDGGDGRRSAKPRRVFGK</sequence>
<accession>A0A1B6MPJ9</accession>
<proteinExistence type="predicted"/>
<feature type="signal peptide" evidence="2">
    <location>
        <begin position="1"/>
        <end position="17"/>
    </location>
</feature>
<evidence type="ECO:0000256" key="1">
    <source>
        <dbReference type="SAM" id="MobiDB-lite"/>
    </source>
</evidence>
<reference evidence="4" key="1">
    <citation type="submission" date="2015-11" db="EMBL/GenBank/DDBJ databases">
        <title>De novo transcriptome assembly of four potential Pierce s Disease insect vectors from Arizona vineyards.</title>
        <authorList>
            <person name="Tassone E.E."/>
        </authorList>
    </citation>
    <scope>NUCLEOTIDE SEQUENCE</scope>
</reference>
<evidence type="ECO:0000313" key="3">
    <source>
        <dbReference type="EMBL" id="JAT17729.1"/>
    </source>
</evidence>
<protein>
    <recommendedName>
        <fullName evidence="5">Secreted protein</fullName>
    </recommendedName>
</protein>
<dbReference type="AlphaFoldDB" id="A0A1B6MPJ9"/>